<dbReference type="PIRSF" id="PIRSF000097">
    <property type="entry name" value="AKR"/>
    <property type="match status" value="1"/>
</dbReference>
<sequence length="307" mass="35246">MEDTKVQIETHFTFNNGVKVPKVGLGSYGMNTADEIYTAVAECGYRHIDTASYYFNEEVIGEALQKVYKETDIKRQDLFITSKIWGHQKKDVRGAVTESLEKLQTDYLDLYLIHWPVAYEEAEDGTKVLAKIPNHVVWAELEKLVDEGVIKSIGVSNFNVQSLLDMLAYCRIKPVCNEVELHPYLVQDELVKFMKDNEIVPIAFCPLIRGGQQERRAPKDVFKLDIIQELATKYEKTAGQILLNWGLQRGHIVIPKSSKKSRLVENLDCNSFILDQEDVDKLTALNCDWRICTTKNYDFCFNYDVFA</sequence>
<dbReference type="InterPro" id="IPR018170">
    <property type="entry name" value="Aldo/ket_reductase_CS"/>
</dbReference>
<protein>
    <recommendedName>
        <fullName evidence="5">NADP-dependent oxidoreductase domain-containing protein</fullName>
    </recommendedName>
</protein>
<evidence type="ECO:0000313" key="7">
    <source>
        <dbReference type="Proteomes" id="UP001295684"/>
    </source>
</evidence>
<name>A0AAD1XNT1_EUPCR</name>
<dbReference type="PANTHER" id="PTHR11732">
    <property type="entry name" value="ALDO/KETO REDUCTASE"/>
    <property type="match status" value="1"/>
</dbReference>
<evidence type="ECO:0000256" key="4">
    <source>
        <dbReference type="PIRSR" id="PIRSR000097-3"/>
    </source>
</evidence>
<evidence type="ECO:0000256" key="2">
    <source>
        <dbReference type="PIRSR" id="PIRSR000097-1"/>
    </source>
</evidence>
<dbReference type="Gene3D" id="3.20.20.100">
    <property type="entry name" value="NADP-dependent oxidoreductase domain"/>
    <property type="match status" value="1"/>
</dbReference>
<comment type="caution">
    <text evidence="6">The sequence shown here is derived from an EMBL/GenBank/DDBJ whole genome shotgun (WGS) entry which is preliminary data.</text>
</comment>
<dbReference type="Pfam" id="PF00248">
    <property type="entry name" value="Aldo_ket_red"/>
    <property type="match status" value="1"/>
</dbReference>
<feature type="active site" description="Proton donor" evidence="2">
    <location>
        <position position="54"/>
    </location>
</feature>
<dbReference type="EMBL" id="CAMPGE010017592">
    <property type="protein sequence ID" value="CAI2376062.1"/>
    <property type="molecule type" value="Genomic_DNA"/>
</dbReference>
<dbReference type="InterPro" id="IPR023210">
    <property type="entry name" value="NADP_OxRdtase_dom"/>
</dbReference>
<evidence type="ECO:0000256" key="1">
    <source>
        <dbReference type="ARBA" id="ARBA00023002"/>
    </source>
</evidence>
<evidence type="ECO:0000256" key="3">
    <source>
        <dbReference type="PIRSR" id="PIRSR000097-2"/>
    </source>
</evidence>
<reference evidence="6" key="1">
    <citation type="submission" date="2023-07" db="EMBL/GenBank/DDBJ databases">
        <authorList>
            <consortium name="AG Swart"/>
            <person name="Singh M."/>
            <person name="Singh A."/>
            <person name="Seah K."/>
            <person name="Emmerich C."/>
        </authorList>
    </citation>
    <scope>NUCLEOTIDE SEQUENCE</scope>
    <source>
        <strain evidence="6">DP1</strain>
    </source>
</reference>
<keyword evidence="1" id="KW-0560">Oxidoreductase</keyword>
<feature type="domain" description="NADP-dependent oxidoreductase" evidence="5">
    <location>
        <begin position="30"/>
        <end position="286"/>
    </location>
</feature>
<dbReference type="SUPFAM" id="SSF51430">
    <property type="entry name" value="NAD(P)-linked oxidoreductase"/>
    <property type="match status" value="1"/>
</dbReference>
<dbReference type="GO" id="GO:0016616">
    <property type="term" value="F:oxidoreductase activity, acting on the CH-OH group of donors, NAD or NADP as acceptor"/>
    <property type="evidence" value="ECO:0007669"/>
    <property type="project" value="UniProtKB-ARBA"/>
</dbReference>
<feature type="site" description="Lowers pKa of active site Tyr" evidence="4">
    <location>
        <position position="83"/>
    </location>
</feature>
<accession>A0AAD1XNT1</accession>
<dbReference type="PROSITE" id="PS00798">
    <property type="entry name" value="ALDOKETO_REDUCTASE_1"/>
    <property type="match status" value="1"/>
</dbReference>
<dbReference type="AlphaFoldDB" id="A0AAD1XNT1"/>
<evidence type="ECO:0000259" key="5">
    <source>
        <dbReference type="Pfam" id="PF00248"/>
    </source>
</evidence>
<dbReference type="PROSITE" id="PS00062">
    <property type="entry name" value="ALDOKETO_REDUCTASE_2"/>
    <property type="match status" value="1"/>
</dbReference>
<dbReference type="InterPro" id="IPR036812">
    <property type="entry name" value="NAD(P)_OxRdtase_dom_sf"/>
</dbReference>
<dbReference type="Proteomes" id="UP001295684">
    <property type="component" value="Unassembled WGS sequence"/>
</dbReference>
<dbReference type="FunFam" id="3.20.20.100:FF:000002">
    <property type="entry name" value="2,5-diketo-D-gluconic acid reductase A"/>
    <property type="match status" value="1"/>
</dbReference>
<gene>
    <name evidence="6" type="ORF">ECRASSUSDP1_LOCUS17431</name>
</gene>
<keyword evidence="7" id="KW-1185">Reference proteome</keyword>
<proteinExistence type="predicted"/>
<dbReference type="InterPro" id="IPR020471">
    <property type="entry name" value="AKR"/>
</dbReference>
<organism evidence="6 7">
    <name type="scientific">Euplotes crassus</name>
    <dbReference type="NCBI Taxonomy" id="5936"/>
    <lineage>
        <taxon>Eukaryota</taxon>
        <taxon>Sar</taxon>
        <taxon>Alveolata</taxon>
        <taxon>Ciliophora</taxon>
        <taxon>Intramacronucleata</taxon>
        <taxon>Spirotrichea</taxon>
        <taxon>Hypotrichia</taxon>
        <taxon>Euplotida</taxon>
        <taxon>Euplotidae</taxon>
        <taxon>Moneuplotes</taxon>
    </lineage>
</organism>
<evidence type="ECO:0000313" key="6">
    <source>
        <dbReference type="EMBL" id="CAI2376062.1"/>
    </source>
</evidence>
<dbReference type="CDD" id="cd19071">
    <property type="entry name" value="AKR_AKR1-5-like"/>
    <property type="match status" value="1"/>
</dbReference>
<dbReference type="PRINTS" id="PR00069">
    <property type="entry name" value="ALDKETRDTASE"/>
</dbReference>
<feature type="binding site" evidence="3">
    <location>
        <position position="114"/>
    </location>
    <ligand>
        <name>substrate</name>
    </ligand>
</feature>